<dbReference type="AlphaFoldDB" id="A0A109QYZ5"/>
<gene>
    <name evidence="2" type="ORF">AWU67_14840</name>
</gene>
<dbReference type="KEGG" id="mvd:AWU67_14840"/>
<dbReference type="PANTHER" id="PTHR43143">
    <property type="entry name" value="METALLOPHOSPHOESTERASE, CALCINEURIN SUPERFAMILY"/>
    <property type="match status" value="1"/>
</dbReference>
<dbReference type="EMBL" id="CP014145">
    <property type="protein sequence ID" value="AMB59925.1"/>
    <property type="molecule type" value="Genomic_DNA"/>
</dbReference>
<dbReference type="InterPro" id="IPR051918">
    <property type="entry name" value="STPP_CPPED1"/>
</dbReference>
<evidence type="ECO:0000313" key="3">
    <source>
        <dbReference type="Proteomes" id="UP000058305"/>
    </source>
</evidence>
<dbReference type="SUPFAM" id="SSF56300">
    <property type="entry name" value="Metallo-dependent phosphatases"/>
    <property type="match status" value="1"/>
</dbReference>
<dbReference type="InterPro" id="IPR029052">
    <property type="entry name" value="Metallo-depent_PP-like"/>
</dbReference>
<dbReference type="GO" id="GO:0016787">
    <property type="term" value="F:hydrolase activity"/>
    <property type="evidence" value="ECO:0007669"/>
    <property type="project" value="InterPro"/>
</dbReference>
<keyword evidence="3" id="KW-1185">Reference proteome</keyword>
<evidence type="ECO:0000259" key="1">
    <source>
        <dbReference type="Pfam" id="PF00149"/>
    </source>
</evidence>
<accession>A0A109QYZ5</accession>
<dbReference type="PANTHER" id="PTHR43143:SF1">
    <property type="entry name" value="SERINE_THREONINE-PROTEIN PHOSPHATASE CPPED1"/>
    <property type="match status" value="1"/>
</dbReference>
<name>A0A109QYZ5_9MICO</name>
<sequence length="392" mass="42878">MKKPLVTSPAVIMAPRADGFEVVWGVSRLSRGRLEWSVGDEAGVAYSDAFGMVPQSDRVLRVRLNGMPAGAEVRVRAVTEAVTGRGVKGGPARHESEWKTVRTLDPAASSAHFAVWNDTHRHKKTLRALHAATPDVDMLVWNGDLCNDWKHPSTFVDTVLDPAGCDVSRGRPLTISLGNHDARGTWAYQLQEYVATPEGRPYTAFRSGPVAGIVLHTGEDKPDGHPTFKGRVAFEALRAEQAEWLREATLWPEIRDAPYRVVFCHIPLRWVEEYEVDYDNGGYDSFSKMSRDAWHDALTAWGAQLVVSGHMHETASIPPSEEFGYGQLVSGGPDASARSKEAATWIEGVANEAELVLTMRDLAGAVIHEVRLEPLAVDASPTSLAALELAVD</sequence>
<proteinExistence type="predicted"/>
<dbReference type="Pfam" id="PF00149">
    <property type="entry name" value="Metallophos"/>
    <property type="match status" value="1"/>
</dbReference>
<dbReference type="InterPro" id="IPR004843">
    <property type="entry name" value="Calcineurin-like_PHP"/>
</dbReference>
<protein>
    <recommendedName>
        <fullName evidence="1">Calcineurin-like phosphoesterase domain-containing protein</fullName>
    </recommendedName>
</protein>
<organism evidence="2 3">
    <name type="scientific">Microterricola viridarii</name>
    <dbReference type="NCBI Taxonomy" id="412690"/>
    <lineage>
        <taxon>Bacteria</taxon>
        <taxon>Bacillati</taxon>
        <taxon>Actinomycetota</taxon>
        <taxon>Actinomycetes</taxon>
        <taxon>Micrococcales</taxon>
        <taxon>Microbacteriaceae</taxon>
        <taxon>Microterricola</taxon>
    </lineage>
</organism>
<dbReference type="Gene3D" id="3.60.21.10">
    <property type="match status" value="1"/>
</dbReference>
<reference evidence="2 3" key="1">
    <citation type="journal article" date="2016" name="J. Biotechnol.">
        <title>First complete genome sequence of a species in the genus Microterricola, an extremophilic cold active enzyme producing bacterial strain ERGS5:02 isolated from Sikkim Himalaya.</title>
        <authorList>
            <person name="Himanshu"/>
            <person name="Swarnkar M.K."/>
            <person name="Singh D."/>
            <person name="Kumar R."/>
        </authorList>
    </citation>
    <scope>NUCLEOTIDE SEQUENCE [LARGE SCALE GENOMIC DNA]</scope>
    <source>
        <strain evidence="2 3">ERGS5:02</strain>
    </source>
</reference>
<feature type="domain" description="Calcineurin-like phosphoesterase" evidence="1">
    <location>
        <begin position="112"/>
        <end position="313"/>
    </location>
</feature>
<reference evidence="3" key="2">
    <citation type="submission" date="2016-01" db="EMBL/GenBank/DDBJ databases">
        <title>First complete genome sequence of a species in the genus Microterricola, an extremophilic cold active enzyme producing strain ERGS5:02 isolated from Sikkim Himalaya.</title>
        <authorList>
            <person name="Kumar R."/>
            <person name="Singh D."/>
            <person name="Swarnkar M.K."/>
        </authorList>
    </citation>
    <scope>NUCLEOTIDE SEQUENCE [LARGE SCALE GENOMIC DNA]</scope>
    <source>
        <strain evidence="3">ERGS5:02</strain>
    </source>
</reference>
<dbReference type="OrthoDB" id="9809781at2"/>
<evidence type="ECO:0000313" key="2">
    <source>
        <dbReference type="EMBL" id="AMB59925.1"/>
    </source>
</evidence>
<dbReference type="RefSeq" id="WP_067230788.1">
    <property type="nucleotide sequence ID" value="NZ_CP014145.1"/>
</dbReference>
<dbReference type="Proteomes" id="UP000058305">
    <property type="component" value="Chromosome"/>
</dbReference>